<protein>
    <submittedName>
        <fullName evidence="1">Uncharacterized protein</fullName>
    </submittedName>
</protein>
<evidence type="ECO:0000313" key="2">
    <source>
        <dbReference type="Proteomes" id="UP000784294"/>
    </source>
</evidence>
<dbReference type="Proteomes" id="UP000784294">
    <property type="component" value="Unassembled WGS sequence"/>
</dbReference>
<evidence type="ECO:0000313" key="1">
    <source>
        <dbReference type="EMBL" id="VEL11495.1"/>
    </source>
</evidence>
<organism evidence="1 2">
    <name type="scientific">Protopolystoma xenopodis</name>
    <dbReference type="NCBI Taxonomy" id="117903"/>
    <lineage>
        <taxon>Eukaryota</taxon>
        <taxon>Metazoa</taxon>
        <taxon>Spiralia</taxon>
        <taxon>Lophotrochozoa</taxon>
        <taxon>Platyhelminthes</taxon>
        <taxon>Monogenea</taxon>
        <taxon>Polyopisthocotylea</taxon>
        <taxon>Polystomatidea</taxon>
        <taxon>Polystomatidae</taxon>
        <taxon>Protopolystoma</taxon>
    </lineage>
</organism>
<dbReference type="AlphaFoldDB" id="A0A3S5BP18"/>
<dbReference type="EMBL" id="CAAALY010011972">
    <property type="protein sequence ID" value="VEL11495.1"/>
    <property type="molecule type" value="Genomic_DNA"/>
</dbReference>
<keyword evidence="2" id="KW-1185">Reference proteome</keyword>
<gene>
    <name evidence="1" type="ORF">PXEA_LOCUS4935</name>
</gene>
<proteinExistence type="predicted"/>
<name>A0A3S5BP18_9PLAT</name>
<sequence length="109" mass="12859">MRFLLFLVSRSDHSCFAFSPSTGFRHYRFPRFRPGGYLKFPFPSGWQWGSEDTEAVWRPEYTVTVEVKLDTLHMSGMVLYHRSPVTSARYLLAFEHGHFVYRYEAASRP</sequence>
<reference evidence="1" key="1">
    <citation type="submission" date="2018-11" db="EMBL/GenBank/DDBJ databases">
        <authorList>
            <consortium name="Pathogen Informatics"/>
        </authorList>
    </citation>
    <scope>NUCLEOTIDE SEQUENCE</scope>
</reference>
<comment type="caution">
    <text evidence="1">The sequence shown here is derived from an EMBL/GenBank/DDBJ whole genome shotgun (WGS) entry which is preliminary data.</text>
</comment>
<accession>A0A3S5BP18</accession>